<evidence type="ECO:0000313" key="8">
    <source>
        <dbReference type="Proteomes" id="UP000076038"/>
    </source>
</evidence>
<keyword evidence="4" id="KW-0010">Activator</keyword>
<dbReference type="PANTHER" id="PTHR30346">
    <property type="entry name" value="TRANSCRIPTIONAL DUAL REGULATOR HCAR-RELATED"/>
    <property type="match status" value="1"/>
</dbReference>
<dbReference type="SUPFAM" id="SSF46785">
    <property type="entry name" value="Winged helix' DNA-binding domain"/>
    <property type="match status" value="1"/>
</dbReference>
<comment type="similarity">
    <text evidence="1">Belongs to the LysR transcriptional regulatory family.</text>
</comment>
<dbReference type="GO" id="GO:0032993">
    <property type="term" value="C:protein-DNA complex"/>
    <property type="evidence" value="ECO:0007669"/>
    <property type="project" value="TreeGrafter"/>
</dbReference>
<dbReference type="InterPro" id="IPR036390">
    <property type="entry name" value="WH_DNA-bd_sf"/>
</dbReference>
<dbReference type="PRINTS" id="PR00039">
    <property type="entry name" value="HTHLYSR"/>
</dbReference>
<dbReference type="Proteomes" id="UP000076038">
    <property type="component" value="Chromosome"/>
</dbReference>
<evidence type="ECO:0000256" key="3">
    <source>
        <dbReference type="ARBA" id="ARBA00023125"/>
    </source>
</evidence>
<dbReference type="InterPro" id="IPR000847">
    <property type="entry name" value="LysR_HTH_N"/>
</dbReference>
<name>A0A143QJS9_RHOFA</name>
<evidence type="ECO:0000256" key="5">
    <source>
        <dbReference type="ARBA" id="ARBA00023163"/>
    </source>
</evidence>
<dbReference type="CDD" id="cd08447">
    <property type="entry name" value="PBP2_LTTR_aromatics_like_1"/>
    <property type="match status" value="1"/>
</dbReference>
<keyword evidence="2" id="KW-0805">Transcription regulation</keyword>
<dbReference type="GO" id="GO:0003677">
    <property type="term" value="F:DNA binding"/>
    <property type="evidence" value="ECO:0007669"/>
    <property type="project" value="UniProtKB-KW"/>
</dbReference>
<dbReference type="PROSITE" id="PS50931">
    <property type="entry name" value="HTH_LYSR"/>
    <property type="match status" value="1"/>
</dbReference>
<gene>
    <name evidence="7" type="primary">hcaR_2</name>
    <name evidence="7" type="ORF">A3Q41_01886</name>
</gene>
<keyword evidence="3" id="KW-0238">DNA-binding</keyword>
<evidence type="ECO:0000256" key="4">
    <source>
        <dbReference type="ARBA" id="ARBA00023159"/>
    </source>
</evidence>
<feature type="domain" description="HTH lysR-type" evidence="6">
    <location>
        <begin position="2"/>
        <end position="59"/>
    </location>
</feature>
<dbReference type="KEGG" id="rhs:A3Q41_01886"/>
<dbReference type="RefSeq" id="WP_027495309.1">
    <property type="nucleotide sequence ID" value="NZ_CP015220.1"/>
</dbReference>
<evidence type="ECO:0000313" key="7">
    <source>
        <dbReference type="EMBL" id="AMY23189.1"/>
    </source>
</evidence>
<dbReference type="GO" id="GO:0003700">
    <property type="term" value="F:DNA-binding transcription factor activity"/>
    <property type="evidence" value="ECO:0007669"/>
    <property type="project" value="InterPro"/>
</dbReference>
<sequence>MFSLNRLSCFIAVAEELHFGRAAERLHMTQPPLSRQIQQLESEVGVQLIDRTSRSVTLTAAGLAFLPEARRILDLAEGALLTVRRVPTGDLGTVIVGFTGASAHAVLPQLLDAAREKLPDVKIVLREMVSAVQMESLAIGDLDLGLARPPLKRPGIASRPVLHESLIAAMPEEHPLAAKDELSVEDFDEQPIIMYSPVDARYFHELLISTFTIVGVSPRYVQYVTQVHTMLVLVRSGIGLALVPESASTMRPEGVVFRPVRTVKERPVELDAAWRVDNDNPALHRFMTDVLPTREWA</sequence>
<evidence type="ECO:0000256" key="2">
    <source>
        <dbReference type="ARBA" id="ARBA00023015"/>
    </source>
</evidence>
<dbReference type="InterPro" id="IPR005119">
    <property type="entry name" value="LysR_subst-bd"/>
</dbReference>
<organism evidence="7 8">
    <name type="scientific">Rhodococcoides fascians</name>
    <name type="common">Rhodococcus fascians</name>
    <dbReference type="NCBI Taxonomy" id="1828"/>
    <lineage>
        <taxon>Bacteria</taxon>
        <taxon>Bacillati</taxon>
        <taxon>Actinomycetota</taxon>
        <taxon>Actinomycetes</taxon>
        <taxon>Mycobacteriales</taxon>
        <taxon>Nocardiaceae</taxon>
        <taxon>Rhodococcoides</taxon>
    </lineage>
</organism>
<dbReference type="PATRIC" id="fig|1653479.3.peg.1907"/>
<reference evidence="7 8" key="1">
    <citation type="journal article" date="2016" name="Genome Announc.">
        <title>Complete Genome and Plasmid Sequences for Rhodococcus fascians D188 and Draft Sequences for Rhodococcus Isolates PBTS 1 and PBTS 2.</title>
        <authorList>
            <person name="Stamler R.A."/>
            <person name="Vereecke D."/>
            <person name="Zhang Y."/>
            <person name="Schilkey F."/>
            <person name="Devitt N."/>
            <person name="Randall J.J."/>
        </authorList>
    </citation>
    <scope>NUCLEOTIDE SEQUENCE [LARGE SCALE GENOMIC DNA]</scope>
    <source>
        <strain evidence="7 8">PBTS2</strain>
    </source>
</reference>
<evidence type="ECO:0000259" key="6">
    <source>
        <dbReference type="PROSITE" id="PS50931"/>
    </source>
</evidence>
<accession>A0A143QJS9</accession>
<dbReference type="Pfam" id="PF03466">
    <property type="entry name" value="LysR_substrate"/>
    <property type="match status" value="1"/>
</dbReference>
<keyword evidence="5" id="KW-0804">Transcription</keyword>
<dbReference type="PANTHER" id="PTHR30346:SF0">
    <property type="entry name" value="HCA OPERON TRANSCRIPTIONAL ACTIVATOR HCAR"/>
    <property type="match status" value="1"/>
</dbReference>
<dbReference type="InterPro" id="IPR036388">
    <property type="entry name" value="WH-like_DNA-bd_sf"/>
</dbReference>
<evidence type="ECO:0000256" key="1">
    <source>
        <dbReference type="ARBA" id="ARBA00009437"/>
    </source>
</evidence>
<reference evidence="8" key="2">
    <citation type="submission" date="2016-04" db="EMBL/GenBank/DDBJ databases">
        <title>Complete Genome and Plasmid Sequences for Rhodococcus fascians D188 and Draft Sequences for Rhodococcus spp. Isolates PBTS 1 and PBTS 2.</title>
        <authorList>
            <person name="Stamer R."/>
            <person name="Vereecke D."/>
            <person name="Zhang Y."/>
            <person name="Schilkey F."/>
            <person name="Devitt N."/>
            <person name="Randall J."/>
        </authorList>
    </citation>
    <scope>NUCLEOTIDE SEQUENCE [LARGE SCALE GENOMIC DNA]</scope>
    <source>
        <strain evidence="8">PBTS2</strain>
    </source>
</reference>
<dbReference type="OrthoDB" id="3176554at2"/>
<dbReference type="SUPFAM" id="SSF53850">
    <property type="entry name" value="Periplasmic binding protein-like II"/>
    <property type="match status" value="1"/>
</dbReference>
<dbReference type="Gene3D" id="3.40.190.10">
    <property type="entry name" value="Periplasmic binding protein-like II"/>
    <property type="match status" value="2"/>
</dbReference>
<dbReference type="FunFam" id="1.10.10.10:FF:000001">
    <property type="entry name" value="LysR family transcriptional regulator"/>
    <property type="match status" value="1"/>
</dbReference>
<dbReference type="EMBL" id="CP015220">
    <property type="protein sequence ID" value="AMY23189.1"/>
    <property type="molecule type" value="Genomic_DNA"/>
</dbReference>
<dbReference type="Pfam" id="PF00126">
    <property type="entry name" value="HTH_1"/>
    <property type="match status" value="1"/>
</dbReference>
<proteinExistence type="inferred from homology"/>
<dbReference type="AlphaFoldDB" id="A0A143QJS9"/>
<keyword evidence="8" id="KW-1185">Reference proteome</keyword>
<dbReference type="GeneID" id="93551957"/>
<dbReference type="Gene3D" id="1.10.10.10">
    <property type="entry name" value="Winged helix-like DNA-binding domain superfamily/Winged helix DNA-binding domain"/>
    <property type="match status" value="1"/>
</dbReference>
<protein>
    <submittedName>
        <fullName evidence="7">Hca operon transcriptional activator HcaR</fullName>
    </submittedName>
</protein>